<organism evidence="1 2">
    <name type="scientific">Saccharopolyspora endophytica</name>
    <dbReference type="NCBI Taxonomy" id="543886"/>
    <lineage>
        <taxon>Bacteria</taxon>
        <taxon>Bacillati</taxon>
        <taxon>Actinomycetota</taxon>
        <taxon>Actinomycetes</taxon>
        <taxon>Pseudonocardiales</taxon>
        <taxon>Pseudonocardiaceae</taxon>
        <taxon>Saccharopolyspora</taxon>
    </lineage>
</organism>
<accession>A0ABS5DEA2</accession>
<keyword evidence="2" id="KW-1185">Reference proteome</keyword>
<reference evidence="1 2" key="1">
    <citation type="submission" date="2021-04" db="EMBL/GenBank/DDBJ databases">
        <title>Whole-genome sequencing of Saccharopolyspora endophytica KCTC 19397.</title>
        <authorList>
            <person name="Ay H."/>
            <person name="Saygin H."/>
            <person name="Sahin N."/>
        </authorList>
    </citation>
    <scope>NUCLEOTIDE SEQUENCE [LARGE SCALE GENOMIC DNA]</scope>
    <source>
        <strain evidence="1 2">KCTC 19397</strain>
    </source>
</reference>
<gene>
    <name evidence="1" type="ORF">KBO27_11770</name>
</gene>
<evidence type="ECO:0000313" key="1">
    <source>
        <dbReference type="EMBL" id="MBQ0924624.1"/>
    </source>
</evidence>
<protein>
    <submittedName>
        <fullName evidence="1">Uncharacterized protein</fullName>
    </submittedName>
</protein>
<proteinExistence type="predicted"/>
<dbReference type="EMBL" id="JAGPXE010000004">
    <property type="protein sequence ID" value="MBQ0924624.1"/>
    <property type="molecule type" value="Genomic_DNA"/>
</dbReference>
<dbReference type="Proteomes" id="UP000674084">
    <property type="component" value="Unassembled WGS sequence"/>
</dbReference>
<name>A0ABS5DEA2_9PSEU</name>
<evidence type="ECO:0000313" key="2">
    <source>
        <dbReference type="Proteomes" id="UP000674084"/>
    </source>
</evidence>
<comment type="caution">
    <text evidence="1">The sequence shown here is derived from an EMBL/GenBank/DDBJ whole genome shotgun (WGS) entry which is preliminary data.</text>
</comment>
<dbReference type="RefSeq" id="WP_210970024.1">
    <property type="nucleotide sequence ID" value="NZ_JAGPXE010000004.1"/>
</dbReference>
<sequence>MDNDNRRVGAAFDKTLANIGGTAVGFLAAAYLGPDAAAAISGGTAPWLEELARIARRRFEKVQEAGDAASRAAGCPFEDLIEQAIGDDRKLELLTQALHAASMAEDARKIKTLGRAIARGMDDARVDEQRRIVSTLAALEPVDARVLVMMAHDDKNGWIKRPSQSGPSVGTGVLLEAEPGLDSLIDSVVARLQTLGLISDPDSARSWHGVVYKSGLKTTTFGKLCADALNEEAVMEQEADKPEDECAFDIRE</sequence>